<dbReference type="InterPro" id="IPR029045">
    <property type="entry name" value="ClpP/crotonase-like_dom_sf"/>
</dbReference>
<feature type="domain" description="CoA carboxyltransferase C-terminal" evidence="9">
    <location>
        <begin position="197"/>
        <end position="428"/>
    </location>
</feature>
<dbReference type="InterPro" id="IPR011763">
    <property type="entry name" value="COA_CT_C"/>
</dbReference>
<protein>
    <recommendedName>
        <fullName evidence="4">Propionyl-CoA carboxylase beta chain, mitochondrial</fullName>
        <ecNumber evidence="2">6.4.1.3</ecNumber>
    </recommendedName>
    <alternativeName>
        <fullName evidence="5">Propanoyl-CoA:carbon dioxide ligase subunit beta</fullName>
    </alternativeName>
</protein>
<dbReference type="AlphaFoldDB" id="A0A0A9XD88"/>
<evidence type="ECO:0000256" key="2">
    <source>
        <dbReference type="ARBA" id="ARBA00013050"/>
    </source>
</evidence>
<dbReference type="SUPFAM" id="SSF52096">
    <property type="entry name" value="ClpP/crotonase"/>
    <property type="match status" value="2"/>
</dbReference>
<evidence type="ECO:0000256" key="5">
    <source>
        <dbReference type="ARBA" id="ARBA00042797"/>
    </source>
</evidence>
<dbReference type="EMBL" id="GDHC01015636">
    <property type="protein sequence ID" value="JAQ02993.1"/>
    <property type="molecule type" value="Transcribed_RNA"/>
</dbReference>
<reference evidence="10" key="1">
    <citation type="journal article" date="2014" name="PLoS ONE">
        <title>Transcriptome-Based Identification of ABC Transporters in the Western Tarnished Plant Bug Lygus hesperus.</title>
        <authorList>
            <person name="Hull J.J."/>
            <person name="Chaney K."/>
            <person name="Geib S.M."/>
            <person name="Fabrick J.A."/>
            <person name="Brent C.S."/>
            <person name="Walsh D."/>
            <person name="Lavine L.C."/>
        </authorList>
    </citation>
    <scope>NUCLEOTIDE SEQUENCE</scope>
</reference>
<accession>A0A0A9XD88</accession>
<reference evidence="11" key="3">
    <citation type="journal article" date="2016" name="Gigascience">
        <title>De novo construction of an expanded transcriptome assembly for the western tarnished plant bug, Lygus hesperus.</title>
        <authorList>
            <person name="Tassone E.E."/>
            <person name="Geib S.M."/>
            <person name="Hall B."/>
            <person name="Fabrick J.A."/>
            <person name="Brent C.S."/>
            <person name="Hull J.J."/>
        </authorList>
    </citation>
    <scope>NUCLEOTIDE SEQUENCE</scope>
</reference>
<evidence type="ECO:0000259" key="8">
    <source>
        <dbReference type="PROSITE" id="PS50980"/>
    </source>
</evidence>
<evidence type="ECO:0000313" key="11">
    <source>
        <dbReference type="EMBL" id="JAQ02993.1"/>
    </source>
</evidence>
<evidence type="ECO:0000256" key="1">
    <source>
        <dbReference type="ARBA" id="ARBA00005060"/>
    </source>
</evidence>
<dbReference type="InterPro" id="IPR051047">
    <property type="entry name" value="AccD/PCCB"/>
</dbReference>
<dbReference type="PROSITE" id="PS50989">
    <property type="entry name" value="COA_CT_CTER"/>
    <property type="match status" value="1"/>
</dbReference>
<reference evidence="10" key="2">
    <citation type="submission" date="2014-07" db="EMBL/GenBank/DDBJ databases">
        <authorList>
            <person name="Hull J."/>
        </authorList>
    </citation>
    <scope>NUCLEOTIDE SEQUENCE</scope>
</reference>
<evidence type="ECO:0000313" key="10">
    <source>
        <dbReference type="EMBL" id="JAG18677.1"/>
    </source>
</evidence>
<comment type="catalytic activity">
    <reaction evidence="6">
        <text>butanoyl-CoA + hydrogencarbonate + ATP = (2S)-ethylmalonyl-CoA + ADP + phosphate + H(+)</text>
        <dbReference type="Rhea" id="RHEA:59520"/>
        <dbReference type="ChEBI" id="CHEBI:15378"/>
        <dbReference type="ChEBI" id="CHEBI:17544"/>
        <dbReference type="ChEBI" id="CHEBI:30616"/>
        <dbReference type="ChEBI" id="CHEBI:43474"/>
        <dbReference type="ChEBI" id="CHEBI:57371"/>
        <dbReference type="ChEBI" id="CHEBI:60909"/>
        <dbReference type="ChEBI" id="CHEBI:456216"/>
    </reaction>
    <physiologicalReaction direction="left-to-right" evidence="6">
        <dbReference type="Rhea" id="RHEA:59521"/>
    </physiologicalReaction>
</comment>
<comment type="catalytic activity">
    <reaction evidence="7">
        <text>propanoyl-CoA + hydrogencarbonate + ATP = (S)-methylmalonyl-CoA + ADP + phosphate + H(+)</text>
        <dbReference type="Rhea" id="RHEA:23720"/>
        <dbReference type="ChEBI" id="CHEBI:15378"/>
        <dbReference type="ChEBI" id="CHEBI:17544"/>
        <dbReference type="ChEBI" id="CHEBI:30616"/>
        <dbReference type="ChEBI" id="CHEBI:43474"/>
        <dbReference type="ChEBI" id="CHEBI:57327"/>
        <dbReference type="ChEBI" id="CHEBI:57392"/>
        <dbReference type="ChEBI" id="CHEBI:456216"/>
        <dbReference type="EC" id="6.4.1.3"/>
    </reaction>
    <physiologicalReaction direction="left-to-right" evidence="7">
        <dbReference type="Rhea" id="RHEA:23721"/>
    </physiologicalReaction>
</comment>
<dbReference type="InterPro" id="IPR034733">
    <property type="entry name" value="AcCoA_carboxyl_beta"/>
</dbReference>
<feature type="domain" description="CoA carboxyltransferase N-terminal" evidence="8">
    <location>
        <begin position="1"/>
        <end position="196"/>
    </location>
</feature>
<dbReference type="EC" id="6.4.1.3" evidence="2"/>
<evidence type="ECO:0000256" key="4">
    <source>
        <dbReference type="ARBA" id="ARBA00041138"/>
    </source>
</evidence>
<evidence type="ECO:0000256" key="7">
    <source>
        <dbReference type="ARBA" id="ARBA00049495"/>
    </source>
</evidence>
<comment type="subunit">
    <text evidence="3">The holoenzyme is a dodecamer composed of 6 PCCA/alpha subunits and 6 PCCB/beta subunits.</text>
</comment>
<dbReference type="Pfam" id="PF01039">
    <property type="entry name" value="Carboxyl_trans"/>
    <property type="match status" value="1"/>
</dbReference>
<dbReference type="PANTHER" id="PTHR43842">
    <property type="entry name" value="PROPIONYL-COA CARBOXYLASE BETA CHAIN"/>
    <property type="match status" value="1"/>
</dbReference>
<evidence type="ECO:0000256" key="6">
    <source>
        <dbReference type="ARBA" id="ARBA00048208"/>
    </source>
</evidence>
<sequence>MLATEDGAHGDGVICGRGRIHNKPVALYAYDFSIQGGSLSEKNSKKIVHTMQTALRFNCPIISLMDSCGARISDSVDALVGYGNILRTNVELGGKVPQISIILGVAAGGASYSSALQDLVLMGRNNSYMFSTGPDVVATSVGEATSKDELGGPFVHGTQSGLVHLVCDTELQTLRAARCALHYLPQNSQRTPPCTVFVDKGLQTHLRTCIPVDMDEPYDVKPIIQDLVDQFSFFELSPTYATNIVTGFARVGGYSVGVVANQPCHLAGCLTSDAAIKASSFLQLCSRYNLPIITFVDVPGAIVGTEAEVHGCSRHIVQLLRSYVQASNVLKITVTLRKSYGGGHIAMASKQIGAQIHYAWPTAQFAIFSASCYARIMLRNEPIEVQQSKSLEYCERFLTPLLAARRGYIDDIIDPATTRTRLIQDLNFYYFDTQHHSS</sequence>
<evidence type="ECO:0000256" key="3">
    <source>
        <dbReference type="ARBA" id="ARBA00038567"/>
    </source>
</evidence>
<comment type="pathway">
    <text evidence="1">Metabolic intermediate metabolism; propanoyl-CoA degradation; succinyl-CoA from propanoyl-CoA: step 1/3.</text>
</comment>
<proteinExistence type="predicted"/>
<dbReference type="InterPro" id="IPR011762">
    <property type="entry name" value="COA_CT_N"/>
</dbReference>
<name>A0A0A9XD88_LYGHE</name>
<dbReference type="EMBL" id="GBHO01024927">
    <property type="protein sequence ID" value="JAG18677.1"/>
    <property type="molecule type" value="Transcribed_RNA"/>
</dbReference>
<dbReference type="PROSITE" id="PS50980">
    <property type="entry name" value="COA_CT_NTER"/>
    <property type="match status" value="1"/>
</dbReference>
<dbReference type="PANTHER" id="PTHR43842:SF2">
    <property type="entry name" value="PROPIONYL-COA CARBOXYLASE BETA CHAIN, MITOCHONDRIAL"/>
    <property type="match status" value="1"/>
</dbReference>
<evidence type="ECO:0000259" key="9">
    <source>
        <dbReference type="PROSITE" id="PS50989"/>
    </source>
</evidence>
<gene>
    <name evidence="10" type="primary">PCCB_0</name>
    <name evidence="11" type="synonym">PCCB_1</name>
    <name evidence="10" type="ORF">CM83_13905</name>
    <name evidence="11" type="ORF">g.24026</name>
</gene>
<organism evidence="10">
    <name type="scientific">Lygus hesperus</name>
    <name type="common">Western plant bug</name>
    <dbReference type="NCBI Taxonomy" id="30085"/>
    <lineage>
        <taxon>Eukaryota</taxon>
        <taxon>Metazoa</taxon>
        <taxon>Ecdysozoa</taxon>
        <taxon>Arthropoda</taxon>
        <taxon>Hexapoda</taxon>
        <taxon>Insecta</taxon>
        <taxon>Pterygota</taxon>
        <taxon>Neoptera</taxon>
        <taxon>Paraneoptera</taxon>
        <taxon>Hemiptera</taxon>
        <taxon>Heteroptera</taxon>
        <taxon>Panheteroptera</taxon>
        <taxon>Cimicomorpha</taxon>
        <taxon>Miridae</taxon>
        <taxon>Mirini</taxon>
        <taxon>Lygus</taxon>
    </lineage>
</organism>
<dbReference type="Gene3D" id="3.90.226.10">
    <property type="entry name" value="2-enoyl-CoA Hydratase, Chain A, domain 1"/>
    <property type="match status" value="2"/>
</dbReference>
<dbReference type="GO" id="GO:0004658">
    <property type="term" value="F:propionyl-CoA carboxylase activity"/>
    <property type="evidence" value="ECO:0007669"/>
    <property type="project" value="UniProtKB-EC"/>
</dbReference>